<comment type="caution">
    <text evidence="2">The sequence shown here is derived from an EMBL/GenBank/DDBJ whole genome shotgun (WGS) entry which is preliminary data.</text>
</comment>
<keyword evidence="3" id="KW-1185">Reference proteome</keyword>
<evidence type="ECO:0000259" key="1">
    <source>
        <dbReference type="PROSITE" id="PS51459"/>
    </source>
</evidence>
<reference evidence="2 3" key="2">
    <citation type="submission" date="2023-10" db="EMBL/GenBank/DDBJ databases">
        <authorList>
            <person name="Han X.F."/>
        </authorList>
    </citation>
    <scope>NUCLEOTIDE SEQUENCE [LARGE SCALE GENOMIC DNA]</scope>
    <source>
        <strain evidence="2 3">KCTC 39840</strain>
    </source>
</reference>
<evidence type="ECO:0000313" key="3">
    <source>
        <dbReference type="Proteomes" id="UP001284601"/>
    </source>
</evidence>
<dbReference type="RefSeq" id="WP_318597610.1">
    <property type="nucleotide sequence ID" value="NZ_JAWSTH010000030.1"/>
</dbReference>
<reference evidence="3" key="1">
    <citation type="submission" date="2023-07" db="EMBL/GenBank/DDBJ databases">
        <title>Conexibacter stalactiti sp. nov., isolated from stalactites in a lava cave and emended description of the genus Conexibacter.</title>
        <authorList>
            <person name="Lee S.D."/>
        </authorList>
    </citation>
    <scope>NUCLEOTIDE SEQUENCE [LARGE SCALE GENOMIC DNA]</scope>
    <source>
        <strain evidence="3">KCTC 39840</strain>
    </source>
</reference>
<dbReference type="EMBL" id="JAWSTH010000030">
    <property type="protein sequence ID" value="MDW5595272.1"/>
    <property type="molecule type" value="Genomic_DNA"/>
</dbReference>
<gene>
    <name evidence="2" type="ORF">R7226_13060</name>
</gene>
<organism evidence="2 3">
    <name type="scientific">Conexibacter stalactiti</name>
    <dbReference type="NCBI Taxonomy" id="1940611"/>
    <lineage>
        <taxon>Bacteria</taxon>
        <taxon>Bacillati</taxon>
        <taxon>Actinomycetota</taxon>
        <taxon>Thermoleophilia</taxon>
        <taxon>Solirubrobacterales</taxon>
        <taxon>Conexibacteraceae</taxon>
        <taxon>Conexibacter</taxon>
    </lineage>
</organism>
<dbReference type="Pfam" id="PF02661">
    <property type="entry name" value="Fic"/>
    <property type="match status" value="1"/>
</dbReference>
<evidence type="ECO:0000313" key="2">
    <source>
        <dbReference type="EMBL" id="MDW5595272.1"/>
    </source>
</evidence>
<feature type="domain" description="Fido" evidence="1">
    <location>
        <begin position="158"/>
        <end position="306"/>
    </location>
</feature>
<dbReference type="PROSITE" id="PS51459">
    <property type="entry name" value="FIDO"/>
    <property type="match status" value="1"/>
</dbReference>
<sequence>MPLGKERNVPLPDDRTKRRIVVRGRYVHKTWQADPAIYVPPRYRRACEYDAFVPGPVAAAEIVLPGDVAGVVSDAERAIADLNRAAGPALTPLARLLLRTESIASSKVEGLQLDARSLARAESKWDTGRKVGSGAAEILANIDAMQLSIERAADLEGVRPTDFLDIHRALLERAPNSQIAGRFRSSQNWIGGNDYNPCGAAFVPPPPEEVDRLLDDLCVFVNDVALPPLVQAAIAHAQFETIHPFEDGNGRTGRALVQVILRRRGVTPAFVPPVSVVLARDKDRYLKGLTLFREDRLADWIELFAAATAEAATLAARYVIRVGELQDEWRERLRQHSNPRTDAAAWSLITVLPAHPVITVPVAVAATGRTKPAAANAIEQMEAAGILTRLGESARNRAWEAEGLLDLIVGLEAGVSSANGA</sequence>
<dbReference type="SUPFAM" id="SSF140931">
    <property type="entry name" value="Fic-like"/>
    <property type="match status" value="1"/>
</dbReference>
<dbReference type="Gene3D" id="1.10.3290.10">
    <property type="entry name" value="Fido-like domain"/>
    <property type="match status" value="1"/>
</dbReference>
<dbReference type="PANTHER" id="PTHR13504">
    <property type="entry name" value="FIDO DOMAIN-CONTAINING PROTEIN DDB_G0283145"/>
    <property type="match status" value="1"/>
</dbReference>
<dbReference type="InterPro" id="IPR036597">
    <property type="entry name" value="Fido-like_dom_sf"/>
</dbReference>
<dbReference type="Proteomes" id="UP001284601">
    <property type="component" value="Unassembled WGS sequence"/>
</dbReference>
<dbReference type="InterPro" id="IPR003812">
    <property type="entry name" value="Fido"/>
</dbReference>
<dbReference type="PANTHER" id="PTHR13504:SF38">
    <property type="entry name" value="FIDO DOMAIN-CONTAINING PROTEIN"/>
    <property type="match status" value="1"/>
</dbReference>
<proteinExistence type="predicted"/>
<dbReference type="InterPro" id="IPR025758">
    <property type="entry name" value="Fic/DOC_N"/>
</dbReference>
<accession>A0ABU4HPT0</accession>
<name>A0ABU4HPT0_9ACTN</name>
<dbReference type="Pfam" id="PF13784">
    <property type="entry name" value="Fic_N"/>
    <property type="match status" value="1"/>
</dbReference>
<protein>
    <submittedName>
        <fullName evidence="2">Fic family protein</fullName>
    </submittedName>
</protein>
<dbReference type="InterPro" id="IPR040198">
    <property type="entry name" value="Fido_containing"/>
</dbReference>